<protein>
    <submittedName>
        <fullName evidence="2">Uncharacterized protein</fullName>
    </submittedName>
</protein>
<evidence type="ECO:0000256" key="1">
    <source>
        <dbReference type="SAM" id="Phobius"/>
    </source>
</evidence>
<accession>A0A2N9JHH9</accession>
<feature type="transmembrane region" description="Helical" evidence="1">
    <location>
        <begin position="88"/>
        <end position="108"/>
    </location>
</feature>
<feature type="transmembrane region" description="Helical" evidence="1">
    <location>
        <begin position="7"/>
        <end position="26"/>
    </location>
</feature>
<dbReference type="RefSeq" id="WP_105186238.1">
    <property type="nucleotide sequence ID" value="NZ_LT985188.1"/>
</dbReference>
<feature type="transmembrane region" description="Helical" evidence="1">
    <location>
        <begin position="38"/>
        <end position="58"/>
    </location>
</feature>
<keyword evidence="1" id="KW-0472">Membrane</keyword>
<proteinExistence type="predicted"/>
<dbReference type="Proteomes" id="UP000238164">
    <property type="component" value="Chromosome 1"/>
</dbReference>
<gene>
    <name evidence="2" type="ORF">MPLG2_2495</name>
</gene>
<dbReference type="AlphaFoldDB" id="A0A2N9JHH9"/>
<dbReference type="OrthoDB" id="2729535at2"/>
<reference evidence="2 3" key="1">
    <citation type="submission" date="2018-02" db="EMBL/GenBank/DDBJ databases">
        <authorList>
            <person name="Cohen D.B."/>
            <person name="Kent A.D."/>
        </authorList>
    </citation>
    <scope>NUCLEOTIDE SEQUENCE [LARGE SCALE GENOMIC DNA]</scope>
    <source>
        <strain evidence="2">1</strain>
    </source>
</reference>
<dbReference type="KEGG" id="mgg:MPLG2_2495"/>
<name>A0A2N9JHH9_9ACTN</name>
<evidence type="ECO:0000313" key="3">
    <source>
        <dbReference type="Proteomes" id="UP000238164"/>
    </source>
</evidence>
<sequence length="110" mass="11621">MKPIVTAIGYGFVGGIVTTLVLKLIRGVSDFVWGWTGGQGPIVIFAVVMVGGGIIALLRHRDPNQNFDDQLREGQGDRPAPLSRTGNAAALGITSFGFGGAIGLRAAWWR</sequence>
<organism evidence="2 3">
    <name type="scientific">Micropruina glycogenica</name>
    <dbReference type="NCBI Taxonomy" id="75385"/>
    <lineage>
        <taxon>Bacteria</taxon>
        <taxon>Bacillati</taxon>
        <taxon>Actinomycetota</taxon>
        <taxon>Actinomycetes</taxon>
        <taxon>Propionibacteriales</taxon>
        <taxon>Nocardioidaceae</taxon>
        <taxon>Micropruina</taxon>
    </lineage>
</organism>
<evidence type="ECO:0000313" key="2">
    <source>
        <dbReference type="EMBL" id="SPD87525.1"/>
    </source>
</evidence>
<keyword evidence="3" id="KW-1185">Reference proteome</keyword>
<keyword evidence="1" id="KW-1133">Transmembrane helix</keyword>
<keyword evidence="1" id="KW-0812">Transmembrane</keyword>
<dbReference type="EMBL" id="LT985188">
    <property type="protein sequence ID" value="SPD87525.1"/>
    <property type="molecule type" value="Genomic_DNA"/>
</dbReference>